<keyword evidence="43 62" id="KW-1190">Host gene expression shutoff by virus</keyword>
<dbReference type="Pfam" id="PF22663">
    <property type="entry name" value="Rhv_5"/>
    <property type="match status" value="1"/>
</dbReference>
<evidence type="ECO:0000313" key="66">
    <source>
        <dbReference type="EMBL" id="AAF85765.1"/>
    </source>
</evidence>
<dbReference type="Gene3D" id="6.10.20.20">
    <property type="entry name" value="Poliovirus 3A protein-like"/>
    <property type="match status" value="1"/>
</dbReference>
<keyword evidence="15 62" id="KW-1192">Host mRNA suppression by virus</keyword>
<keyword evidence="38 62" id="KW-0946">Virion</keyword>
<feature type="domain" description="SF3 helicase" evidence="64">
    <location>
        <begin position="1222"/>
        <end position="1378"/>
    </location>
</feature>
<comment type="function">
    <text evidence="62">Protease 2A: Cysteine protease that cleaves viral polyprotein and specific host proteins.</text>
</comment>
<evidence type="ECO:0000256" key="44">
    <source>
        <dbReference type="ARBA" id="ARBA00023039"/>
    </source>
</evidence>
<dbReference type="InterPro" id="IPR059138">
    <property type="entry name" value="Pico_VP1"/>
</dbReference>
<evidence type="ECO:0000256" key="46">
    <source>
        <dbReference type="ARBA" id="ARBA00023065"/>
    </source>
</evidence>
<dbReference type="GO" id="GO:0008270">
    <property type="term" value="F:zinc ion binding"/>
    <property type="evidence" value="ECO:0007669"/>
    <property type="project" value="UniProtKB-KW"/>
</dbReference>
<dbReference type="Pfam" id="PF00073">
    <property type="entry name" value="Rhv"/>
    <property type="match status" value="2"/>
</dbReference>
<keyword evidence="45 62" id="KW-1072">Activation of host autophagy by virus</keyword>
<comment type="function">
    <text evidence="62">Protein 2B: Plays an essential role in the virus replication cycle by acting as a viroporin. Creates a pore in the host reticulum endoplasmic and as a consequence releases Ca2+ in the cytoplasm of infected cell. In turn, high levels of cytoplasmic calcium may trigger membrane trafficking and transport of viral ER-associated proteins to viroplasms, sites of viral genome replication.</text>
</comment>
<organism evidence="66 67">
    <name type="scientific">A-2 plaque virus</name>
    <dbReference type="NCBI Taxonomy" id="120087"/>
    <lineage>
        <taxon>Viruses</taxon>
        <taxon>Riboviria</taxon>
        <taxon>Orthornavirae</taxon>
        <taxon>Pisuviricota</taxon>
        <taxon>Pisoniviricetes</taxon>
        <taxon>Picornavirales</taxon>
        <taxon>Picornaviridae</taxon>
        <taxon>Ensavirinae</taxon>
        <taxon>Enterovirus</taxon>
        <taxon>Enterovirus hesimi</taxon>
        <taxon>Enterovirus H</taxon>
    </lineage>
</organism>
<evidence type="ECO:0000256" key="27">
    <source>
        <dbReference type="ARBA" id="ARBA00022737"/>
    </source>
</evidence>
<evidence type="ECO:0000256" key="39">
    <source>
        <dbReference type="ARBA" id="ARBA00022870"/>
    </source>
</evidence>
<comment type="subunit">
    <text evidence="7">Interacts with capsid protein VP1 and capsid protein VP3 to form heterotrimeric protomers.</text>
</comment>
<comment type="function">
    <text evidence="62">Protein 3AB: Localizes the viral replication complex to the surface of membranous vesicles. Together with protein 3CD binds the Cis-Active RNA Element (CRE) which is involved in RNA synthesis initiation. Acts as a cofactor to stimulate the activity of 3D polymerase, maybe through a nucleid acid chaperone activity.</text>
</comment>
<dbReference type="Gene3D" id="4.10.880.10">
    <property type="entry name" value="Poliovirus 3D polymerase Domain 1 (Nucleotidyltransferase)"/>
    <property type="match status" value="2"/>
</dbReference>
<feature type="domain" description="Peptidase C3" evidence="65">
    <location>
        <begin position="1556"/>
        <end position="1734"/>
    </location>
</feature>
<keyword evidence="35" id="KW-0862">Zinc</keyword>
<dbReference type="GO" id="GO:0039520">
    <property type="term" value="P:symbiont-mediated activation of host autophagy"/>
    <property type="evidence" value="ECO:0007669"/>
    <property type="project" value="UniProtKB-KW"/>
</dbReference>
<comment type="function">
    <text evidence="62">Capsid protein VP0: Component of immature procapsids, which is cleaved into capsid proteins VP4 and VP2 after maturation. Allows the capsid to remain inactive before the maturation step.</text>
</comment>
<keyword evidence="10 62" id="KW-1113">Inhibition of host RLR pathway by virus</keyword>
<keyword evidence="25 62" id="KW-0519">Myristate</keyword>
<dbReference type="CDD" id="cd00205">
    <property type="entry name" value="rhv_like"/>
    <property type="match status" value="3"/>
</dbReference>
<dbReference type="SUPFAM" id="SSF88633">
    <property type="entry name" value="Positive stranded ssRNA viruses"/>
    <property type="match status" value="2"/>
</dbReference>
<dbReference type="GO" id="GO:0004197">
    <property type="term" value="F:cysteine-type endopeptidase activity"/>
    <property type="evidence" value="ECO:0007669"/>
    <property type="project" value="UniProtKB-EC"/>
</dbReference>
<evidence type="ECO:0000256" key="37">
    <source>
        <dbReference type="ARBA" id="ARBA00022842"/>
    </source>
</evidence>
<dbReference type="SUPFAM" id="SSF50494">
    <property type="entry name" value="Trypsin-like serine proteases"/>
    <property type="match status" value="2"/>
</dbReference>
<evidence type="ECO:0000256" key="14">
    <source>
        <dbReference type="ARBA" id="ARBA00022553"/>
    </source>
</evidence>
<evidence type="ECO:0000256" key="34">
    <source>
        <dbReference type="ARBA" id="ARBA00022809"/>
    </source>
</evidence>
<keyword evidence="31 62" id="KW-1161">Viral attachment to host cell</keyword>
<dbReference type="Pfam" id="PF08727">
    <property type="entry name" value="P3A"/>
    <property type="match status" value="1"/>
</dbReference>
<dbReference type="Proteomes" id="UP000201067">
    <property type="component" value="Segment"/>
</dbReference>
<dbReference type="GO" id="GO:0042025">
    <property type="term" value="C:host cell nucleus"/>
    <property type="evidence" value="ECO:0007669"/>
    <property type="project" value="UniProtKB-SubCell"/>
</dbReference>
<evidence type="ECO:0000256" key="35">
    <source>
        <dbReference type="ARBA" id="ARBA00022833"/>
    </source>
</evidence>
<keyword evidence="27 62" id="KW-0677">Repeat</keyword>
<keyword evidence="39 62" id="KW-1043">Host membrane</keyword>
<evidence type="ECO:0000256" key="31">
    <source>
        <dbReference type="ARBA" id="ARBA00022804"/>
    </source>
</evidence>
<dbReference type="InterPro" id="IPR043502">
    <property type="entry name" value="DNA/RNA_pol_sf"/>
</dbReference>
<keyword evidence="47 62" id="KW-0472">Membrane</keyword>
<dbReference type="InterPro" id="IPR014838">
    <property type="entry name" value="P3A"/>
</dbReference>
<keyword evidence="20 62" id="KW-1090">Inhibition of host innate immune response by virus</keyword>
<evidence type="ECO:0000256" key="33">
    <source>
        <dbReference type="ARBA" id="ARBA00022807"/>
    </source>
</evidence>
<dbReference type="GO" id="GO:0075509">
    <property type="term" value="P:endocytosis involved in viral entry into host cell"/>
    <property type="evidence" value="ECO:0007669"/>
    <property type="project" value="UniProtKB-KW"/>
</dbReference>
<dbReference type="InterPro" id="IPR043504">
    <property type="entry name" value="Peptidase_S1_PA_chymotrypsin"/>
</dbReference>
<evidence type="ECO:0000256" key="10">
    <source>
        <dbReference type="ARBA" id="ARBA00022482"/>
    </source>
</evidence>
<dbReference type="EC" id="3.4.22.29" evidence="62"/>
<evidence type="ECO:0000256" key="16">
    <source>
        <dbReference type="ARBA" id="ARBA00022561"/>
    </source>
</evidence>
<comment type="function">
    <text evidence="62">Capsid protein VP3: Forms an icosahedral capsid of pseudo T=3 symmetry with capsid proteins VP2 and VP3. The capsid is 300 Angstroms in diameter, composed of 60 copies of each capsid protein and enclosing the viral positive strand RNA genome.</text>
</comment>
<keyword evidence="36 62" id="KW-0067">ATP-binding</keyword>
<keyword evidence="29" id="KW-0863">Zinc-finger</keyword>
<evidence type="ECO:0000256" key="40">
    <source>
        <dbReference type="ARBA" id="ARBA00022884"/>
    </source>
</evidence>
<evidence type="ECO:0000256" key="48">
    <source>
        <dbReference type="ARBA" id="ARBA00023197"/>
    </source>
</evidence>
<evidence type="ECO:0000256" key="50">
    <source>
        <dbReference type="ARBA" id="ARBA00023247"/>
    </source>
</evidence>
<keyword evidence="51 62" id="KW-1172">Pore-mediated penetration of viral genome into host cell</keyword>
<comment type="cofactor">
    <cofactor evidence="1">
        <name>Mg(2+)</name>
        <dbReference type="ChEBI" id="CHEBI:18420"/>
    </cofactor>
</comment>
<evidence type="ECO:0000256" key="60">
    <source>
        <dbReference type="ARBA" id="ARBA00047631"/>
    </source>
</evidence>
<evidence type="ECO:0000256" key="58">
    <source>
        <dbReference type="ARBA" id="ARBA00046425"/>
    </source>
</evidence>
<evidence type="ECO:0000259" key="63">
    <source>
        <dbReference type="PROSITE" id="PS50507"/>
    </source>
</evidence>
<dbReference type="GO" id="GO:0005524">
    <property type="term" value="F:ATP binding"/>
    <property type="evidence" value="ECO:0007669"/>
    <property type="project" value="UniProtKB-KW"/>
</dbReference>
<comment type="function">
    <text evidence="62">Protein 3CD: Involved in the viral replication complex and viral polypeptide maturation. It exhibits protease activity with a specificity and catalytic efficiency that is different from protease 3C. Protein 3CD lacks polymerase activity. Protein 3CD binds to the 5'UTR of the viral genome.</text>
</comment>
<keyword evidence="37" id="KW-0460">Magnesium</keyword>
<evidence type="ECO:0000256" key="36">
    <source>
        <dbReference type="ARBA" id="ARBA00022840"/>
    </source>
</evidence>
<evidence type="ECO:0000256" key="43">
    <source>
        <dbReference type="ARBA" id="ARBA00022995"/>
    </source>
</evidence>
<evidence type="ECO:0000256" key="18">
    <source>
        <dbReference type="ARBA" id="ARBA00022581"/>
    </source>
</evidence>
<evidence type="ECO:0000259" key="64">
    <source>
        <dbReference type="PROSITE" id="PS51218"/>
    </source>
</evidence>
<proteinExistence type="inferred from homology"/>
<dbReference type="InterPro" id="IPR044067">
    <property type="entry name" value="PCV_3C_PRO"/>
</dbReference>
<evidence type="ECO:0000256" key="28">
    <source>
        <dbReference type="ARBA" id="ARBA00022741"/>
    </source>
</evidence>
<evidence type="ECO:0000313" key="67">
    <source>
        <dbReference type="Proteomes" id="UP000201067"/>
    </source>
</evidence>
<comment type="subunit">
    <text evidence="62">Capsid protein VP1: Interacts with capsid protein VP0, and capsid protein VP3 to form heterotrimeric protomers. Five protomers subsequently associate to form pentamers which serve as building blocks for the capsid. Interacts with capsid protein VP2, capsid protein VP3 and capsid protein VP4 following cleavage of capsid protein VP0.</text>
</comment>
<keyword evidence="46 62" id="KW-0406">Ion transport</keyword>
<dbReference type="InterPro" id="IPR003138">
    <property type="entry name" value="Pico_P1A"/>
</dbReference>
<evidence type="ECO:0000256" key="52">
    <source>
        <dbReference type="ARBA" id="ARBA00023280"/>
    </source>
</evidence>
<keyword evidence="44 62" id="KW-1182">Viral ion channel</keyword>
<evidence type="ECO:0000256" key="25">
    <source>
        <dbReference type="ARBA" id="ARBA00022707"/>
    </source>
</evidence>
<accession>Q9IM09</accession>
<evidence type="ECO:0000256" key="51">
    <source>
        <dbReference type="ARBA" id="ARBA00023255"/>
    </source>
</evidence>
<keyword evidence="33" id="KW-0788">Thiol protease</keyword>
<evidence type="ECO:0000256" key="42">
    <source>
        <dbReference type="ARBA" id="ARBA00022953"/>
    </source>
</evidence>
<evidence type="ECO:0000256" key="55">
    <source>
        <dbReference type="ARBA" id="ARBA00023303"/>
    </source>
</evidence>
<evidence type="ECO:0000256" key="22">
    <source>
        <dbReference type="ARBA" id="ARBA00022679"/>
    </source>
</evidence>
<evidence type="ECO:0000256" key="17">
    <source>
        <dbReference type="ARBA" id="ARBA00022562"/>
    </source>
</evidence>
<dbReference type="EC" id="3.6.1.15" evidence="62"/>
<dbReference type="Pfam" id="PF02226">
    <property type="entry name" value="Pico_P1A"/>
    <property type="match status" value="1"/>
</dbReference>
<dbReference type="PROSITE" id="PS51218">
    <property type="entry name" value="SF3_HELICASE_2"/>
    <property type="match status" value="1"/>
</dbReference>
<evidence type="ECO:0000256" key="57">
    <source>
        <dbReference type="ARBA" id="ARBA00045482"/>
    </source>
</evidence>
<dbReference type="SUPFAM" id="SSF89043">
    <property type="entry name" value="Soluble domain of poliovirus core protein 3a"/>
    <property type="match status" value="1"/>
</dbReference>
<dbReference type="InterPro" id="IPR000081">
    <property type="entry name" value="Peptidase_C3"/>
</dbReference>
<keyword evidence="11 62" id="KW-0696">RNA-directed RNA polymerase</keyword>
<keyword evidence="52 62" id="KW-0899">Viral immunoevasion</keyword>
<keyword evidence="40 62" id="KW-0694">RNA-binding</keyword>
<evidence type="ECO:0000256" key="24">
    <source>
        <dbReference type="ARBA" id="ARBA00022706"/>
    </source>
</evidence>
<dbReference type="InterPro" id="IPR036203">
    <property type="entry name" value="P3A_soluble_dom"/>
</dbReference>
<dbReference type="InterPro" id="IPR004004">
    <property type="entry name" value="Helic/Pol/Pept_Calicivir-typ"/>
</dbReference>
<dbReference type="KEGG" id="vg:944584"/>
<name>Q9IM09_9ENTO</name>
<evidence type="ECO:0000256" key="8">
    <source>
        <dbReference type="ARBA" id="ARBA00011647"/>
    </source>
</evidence>
<comment type="function">
    <text evidence="57">Localizes the viral replication complex to the surface of membranous vesicles. It inhibits host cell endoplasmic reticulum-to-Golgi apparatus transport and causes the disassembly of the Golgi complex, possibly through GBF1 interaction. This would result in depletion of MHC, trail receptors and IFN receptors at the host cell surface. Plays an essential role in viral RNA replication by recruiting ACBD3 and PI4KB at the viral replication sites, thereby allowing the formation of the rearranged membranous structures where viral replication takes place.</text>
</comment>
<keyword evidence="32 62" id="KW-0347">Helicase</keyword>
<keyword evidence="18 62" id="KW-0945">Host-virus interaction</keyword>
<dbReference type="Pfam" id="PF00947">
    <property type="entry name" value="Pico_P2A"/>
    <property type="match status" value="1"/>
</dbReference>
<dbReference type="GO" id="GO:0015267">
    <property type="term" value="F:channel activity"/>
    <property type="evidence" value="ECO:0007669"/>
    <property type="project" value="UniProtKB-KW"/>
</dbReference>
<dbReference type="GO" id="GO:0003724">
    <property type="term" value="F:RNA helicase activity"/>
    <property type="evidence" value="ECO:0007669"/>
    <property type="project" value="InterPro"/>
</dbReference>
<evidence type="ECO:0000256" key="47">
    <source>
        <dbReference type="ARBA" id="ARBA00023136"/>
    </source>
</evidence>
<dbReference type="RefSeq" id="NP_653149.1">
    <property type="nucleotide sequence ID" value="NC_003988.1"/>
</dbReference>
<evidence type="ECO:0000256" key="6">
    <source>
        <dbReference type="ARBA" id="ARBA00011124"/>
    </source>
</evidence>
<keyword evidence="41 62" id="KW-1164">Virus endocytosis by host</keyword>
<evidence type="ECO:0000256" key="61">
    <source>
        <dbReference type="ARBA" id="ARBA00054285"/>
    </source>
</evidence>
<keyword evidence="53 62" id="KW-0449">Lipoprotein</keyword>
<keyword evidence="17" id="KW-1048">Host nucleus</keyword>
<comment type="function">
    <text evidence="62">Capsid protein VP4: Lies on the inner surface of the capsid shell. After binding to the host receptor, the capsid undergoes conformational changes. Capsid protein VP4 is released, Capsid protein VP1 N-terminus is externalized, and together, they shape a pore in the host membrane through which the viral genome is translocated into the host cell cytoplasm.</text>
</comment>
<evidence type="ECO:0000256" key="11">
    <source>
        <dbReference type="ARBA" id="ARBA00022484"/>
    </source>
</evidence>
<dbReference type="InterPro" id="IPR043128">
    <property type="entry name" value="Rev_trsase/Diguanyl_cyclase"/>
</dbReference>
<keyword evidence="54 62" id="KW-1160">Virus entry into host cell</keyword>
<dbReference type="FunFam" id="1.20.960.20:FF:000001">
    <property type="entry name" value="Genome polyprotein"/>
    <property type="match status" value="1"/>
</dbReference>
<evidence type="ECO:0000256" key="7">
    <source>
        <dbReference type="ARBA" id="ARBA00011474"/>
    </source>
</evidence>
<dbReference type="InterPro" id="IPR014759">
    <property type="entry name" value="Helicase_SF3_ssRNA_vir"/>
</dbReference>
<evidence type="ECO:0000256" key="15">
    <source>
        <dbReference type="ARBA" id="ARBA00022557"/>
    </source>
</evidence>
<dbReference type="Pfam" id="PF00548">
    <property type="entry name" value="Peptidase_C3"/>
    <property type="match status" value="1"/>
</dbReference>
<dbReference type="GO" id="GO:0019062">
    <property type="term" value="P:virion attachment to host cell"/>
    <property type="evidence" value="ECO:0007669"/>
    <property type="project" value="UniProtKB-KW"/>
</dbReference>
<keyword evidence="28 62" id="KW-0547">Nucleotide-binding</keyword>
<evidence type="ECO:0000256" key="4">
    <source>
        <dbReference type="ARBA" id="ARBA00004328"/>
    </source>
</evidence>
<dbReference type="SUPFAM" id="SSF56672">
    <property type="entry name" value="DNA/RNA polymerases"/>
    <property type="match status" value="1"/>
</dbReference>
<dbReference type="EMBL" id="AF201894">
    <property type="protein sequence ID" value="AAF85765.1"/>
    <property type="molecule type" value="Genomic_RNA"/>
</dbReference>
<dbReference type="InterPro" id="IPR001205">
    <property type="entry name" value="RNA-dir_pol_C"/>
</dbReference>
<dbReference type="GO" id="GO:0003968">
    <property type="term" value="F:RNA-directed RNA polymerase activity"/>
    <property type="evidence" value="ECO:0007669"/>
    <property type="project" value="UniProtKB-KW"/>
</dbReference>
<dbReference type="InterPro" id="IPR007094">
    <property type="entry name" value="RNA-dir_pol_PSvirus"/>
</dbReference>
<dbReference type="GO" id="GO:0003723">
    <property type="term" value="F:RNA binding"/>
    <property type="evidence" value="ECO:0007669"/>
    <property type="project" value="UniProtKB-KW"/>
</dbReference>
<dbReference type="GO" id="GO:0044694">
    <property type="term" value="P:symbiont genome entry into host cell via pore formation in plasma membrane"/>
    <property type="evidence" value="ECO:0007669"/>
    <property type="project" value="UniProtKB-KW"/>
</dbReference>
<dbReference type="Gene3D" id="2.60.120.20">
    <property type="match status" value="3"/>
</dbReference>
<dbReference type="GO" id="GO:0017111">
    <property type="term" value="F:ribonucleoside triphosphate phosphatase activity"/>
    <property type="evidence" value="ECO:0007669"/>
    <property type="project" value="UniProtKB-EC"/>
</dbReference>
<feature type="domain" description="RdRp catalytic" evidence="63">
    <location>
        <begin position="1963"/>
        <end position="2077"/>
    </location>
</feature>
<protein>
    <recommendedName>
        <fullName evidence="62">Genome polyprotein</fullName>
    </recommendedName>
    <component>
        <recommendedName>
            <fullName evidence="62">P3</fullName>
        </recommendedName>
    </component>
    <component>
        <recommendedName>
            <fullName evidence="62">Protein 3AB</fullName>
        </recommendedName>
    </component>
    <component>
        <recommendedName>
            <fullName evidence="62">P2</fullName>
        </recommendedName>
    </component>
    <component>
        <recommendedName>
            <fullName evidence="62">P1</fullName>
        </recommendedName>
    </component>
    <component>
        <recommendedName>
            <fullName evidence="62">Capsid protein VP0</fullName>
        </recommendedName>
        <alternativeName>
            <fullName evidence="62">VP4-VP2</fullName>
        </alternativeName>
    </component>
    <component>
        <recommendedName>
            <fullName evidence="62">Capsid protein VP4</fullName>
        </recommendedName>
        <alternativeName>
            <fullName evidence="62">P1A</fullName>
        </alternativeName>
        <alternativeName>
            <fullName evidence="62">Virion protein 4</fullName>
        </alternativeName>
    </component>
    <component>
        <recommendedName>
            <fullName evidence="62">Capsid protein VP2</fullName>
        </recommendedName>
        <alternativeName>
            <fullName evidence="62">P1B</fullName>
        </alternativeName>
        <alternativeName>
            <fullName evidence="62">Virion protein 2</fullName>
        </alternativeName>
    </component>
    <component>
        <recommendedName>
            <fullName evidence="62">Capsid protein VP3</fullName>
        </recommendedName>
        <alternativeName>
            <fullName evidence="62">P1C</fullName>
        </alternativeName>
        <alternativeName>
            <fullName evidence="62">Virion protein 3</fullName>
        </alternativeName>
    </component>
    <component>
        <recommendedName>
            <fullName evidence="62">Capsid protein VP1</fullName>
        </recommendedName>
        <alternativeName>
            <fullName evidence="62">P1D</fullName>
        </alternativeName>
        <alternativeName>
            <fullName evidence="62">Virion protein 1</fullName>
        </alternativeName>
    </component>
    <component>
        <recommendedName>
            <fullName evidence="62">Protease 2A</fullName>
            <shortName evidence="62">P2A</shortName>
            <ecNumber evidence="62">3.4.22.29</ecNumber>
        </recommendedName>
        <alternativeName>
            <fullName evidence="62">Picornain 2A</fullName>
        </alternativeName>
        <alternativeName>
            <fullName evidence="62">Protein 2A</fullName>
        </alternativeName>
    </component>
    <component>
        <recommendedName>
            <fullName evidence="62">Protein 2B</fullName>
            <shortName evidence="62">P2B</shortName>
        </recommendedName>
    </component>
    <component>
        <recommendedName>
            <fullName evidence="62">Protein 2C</fullName>
            <shortName evidence="62">P2C</shortName>
            <ecNumber evidence="62">3.6.1.15</ecNumber>
        </recommendedName>
    </component>
    <component>
        <recommendedName>
            <fullName evidence="62">Protein 3A</fullName>
            <shortName evidence="62">P3A</shortName>
        </recommendedName>
    </component>
    <component>
        <recommendedName>
            <fullName evidence="62">Viral protein genome-linked</fullName>
            <shortName evidence="62">VPg</shortName>
        </recommendedName>
        <alternativeName>
            <fullName evidence="62">Protein 3B</fullName>
            <shortName evidence="62">P3B</shortName>
        </alternativeName>
    </component>
    <component>
        <recommendedName>
            <fullName evidence="62">Protein 3CD</fullName>
            <ecNumber evidence="62">3.4.22.28</ecNumber>
        </recommendedName>
    </component>
    <component>
        <recommendedName>
            <fullName evidence="62">Protease 3C</fullName>
            <shortName evidence="62">P3C</shortName>
        </recommendedName>
    </component>
    <component>
        <recommendedName>
            <fullName evidence="62">RNA-directed RNA polymerase</fullName>
            <shortName evidence="62">RdRp</shortName>
            <ecNumber evidence="62">2.7.7.48</ecNumber>
        </recommendedName>
        <alternativeName>
            <fullName evidence="62">3D polymerase</fullName>
            <shortName evidence="62">3Dpol</shortName>
        </alternativeName>
        <alternativeName>
            <fullName evidence="62">Protein 3D</fullName>
            <shortName evidence="62">3D</shortName>
        </alternativeName>
    </component>
</protein>
<evidence type="ECO:0000256" key="12">
    <source>
        <dbReference type="ARBA" id="ARBA00022488"/>
    </source>
</evidence>
<evidence type="ECO:0000256" key="45">
    <source>
        <dbReference type="ARBA" id="ARBA00023050"/>
    </source>
</evidence>
<comment type="function">
    <text evidence="62">Capsid protein VP2: Forms an icosahedral capsid of pseudo T=3 symmetry with capsid proteins VP2 and VP3. The capsid is 300 Angstroms in diameter, composed of 60 copies of each capsid protein and enclosing the viral positive strand RNA genome.</text>
</comment>
<dbReference type="EC" id="3.4.22.28" evidence="62"/>
<evidence type="ECO:0000256" key="56">
    <source>
        <dbReference type="ARBA" id="ARBA00024513"/>
    </source>
</evidence>
<evidence type="ECO:0000259" key="65">
    <source>
        <dbReference type="PROSITE" id="PS51874"/>
    </source>
</evidence>
<evidence type="ECO:0000256" key="32">
    <source>
        <dbReference type="ARBA" id="ARBA00022806"/>
    </source>
</evidence>
<keyword evidence="49 62" id="KW-1035">Host cytoplasm</keyword>
<evidence type="ECO:0000256" key="26">
    <source>
        <dbReference type="ARBA" id="ARBA00022723"/>
    </source>
</evidence>
<keyword evidence="55 62" id="KW-0407">Ion channel</keyword>
<comment type="function">
    <text evidence="62">RNA-directed RNA polymerase: Replicates the viral genomic RNA on the surface of intracellular membranes. May form linear arrays of subunits that propagate along a strong head-to-tail interaction called interface-I. Covalently attaches UMP to a tyrosine of VPg, which is used to prime RNA synthesis. The positive stranded RNA genome is first replicated at virus induced membranous vesicles, creating a dsRNA genomic replication form. This dsRNA is then used as template to synthesize positive stranded RNA genomes. ss(+)RNA genomes are either translated, replicated or encapsidated.</text>
</comment>
<dbReference type="EC" id="2.7.7.48" evidence="62"/>
<sequence>MGAQVSRQTSGAHDTRIRAEQGANIHYTNINYYRDAASNAASKMDYSQDPDKFTKPVLDAITEPLPTLKSPSAEACGYSDRVAQLTIGNSTITTQEAANVVVAYGQWPEYLDSKDATAVDKPTQPDVASNRFYTLKTVSWEKSSTGWYWKFSDCLASVGLFGQNVQYHYLGRYGLAVHVQCNASKFHQGTLLVLAIPEWEIGVSNADRASFNLTNPDKNGHTMTGQEAYCLHNGTNIHSSLVFPHQFINLRTNNCATLVLPYVGATPLDTPIKHNVWSLVVIPVVPLDYTTGATTQVPITITMAPMACEFNGLRNAITQGLPVLNTPGSGQFVTTDNFQSPNLIPNFDVTQVFNSPGEIINLQQYVQIEGIMEINNVASANNLERIRIPISVQSGIDEMLFAINCNPGTAQEFRRTPLGDVCRYYTQWSGSIQITFTFCGSFMTTGKLLICYTPPGGRVPQNREEAMLGTNVIWDFGLQSSVTLNIPWISGAHFRNTSVNVDGFDNTGYVSAWFQTNMVVPPDAPTTAYILAFTSAKDDFSMRLLRDTAEISQDGFLQGPIDQAIEKVITDVVSDTRESSSDFSIGAVPALNAVETGATSQASVESTIETRAVQNRHRTSEMSVESFLGRSSLVTRFTINNGGTNNATKFRNWKINLKEVVQLRRKLEMFTYVRFDLEVTIVAVNLTGNGGVRYMYQAMYCPPGAPLPTNADQYLWQSSTNPSIIGAVGEVPGRVSVPFVSNANMYATFYDGYPSFGSINGQGNGSDYGAFIPNDMGTLCFRLLNIFNNGPQIQFRVFMKPKHVRVWCPRPCRTLQYVKLGTPRYSNQDTHLNKMTTDRANIKTVTNYIMSGSTRTVESEVAVVEDSLKQYGPATGGVVVGQYKIINYHLATTEDREKEIWSDPRRDLLVCASSVHGNNWIARCACRTGVYWSRTYGKCFPVCFQGPGIEKFQASEYYPERYQTHVLLAMGPAQPGDCGGLLCCPHGVIGLLTGGDEGRVAFADIRDLLWVEDDVMEQGVADYVKQLGNAFGAGFTDEISSYAQQIKNMFVGQDSLVEKMIKNLVKIVCALVILIRNSSDITTVTATLALLGCSTSPWKWLKTKISQLCGVTIAERQSDSWLKKFIEFTNAFKGLEWLAAKIEKFIEWVKMKILPAVRERADFVNRLKQLPLLEAQMATLEHAAPNQEKQERLFTNVQYFATYCRKYAPLYASEARRVFQMEKKMNNYIQFKSKSRIEPVCLLIHGSPGAGKSVATSIIGRAIAESISGSVYSLPPDPTFFDGYKQQEVVIMDDLLQNPDGKDVGMLCQMVSTVDFHPPMAALEEKGMLYTSPFLLASTNASSIHAPTISDSKALNRRFHFDVNIEIMDQYKKEGRINMPEAARPCDEECYPCNFKRCCPLVCGKAIQLVDRRLGIRYSIDMMVSELLREFTHRHNTQNLVEALFQGPIYHDLTITVEETPAPSAISDLLCSVDSGEVRDYCRRRGWIVPDTPTEITVSRDYGKLSIILQAVTTFVTIAGVIFLVYKLMANFQGPYTGLFKAKHKSTTLRTATVQGPSLDFSISLLRHNIRTATTVNGEFTMLGIYDRVAVLPSHAGVTDTILVDGKTVPVVNAVNLVDPEGVNLEITVLTLGWNEKFRDIRKFIPETVEEGTEGTLIVQTSNYPHLICPIGTVKEYGYLNLSGTPTHRVLMYNFHTRIGQCGGVIATTGRVLGIHVGGNGAQGFAASLFRKYFAITQGSIEFKRRLSWQGLRVLYPEKTSLEPSVFHDIFPGVKQPAVLSKKDPRCQVNFEDAIFSKYKGNVNKEIDQYMAEAIDDYASNLLSLGINTEPNSMEQAVYGMDGLEALDLSTSAGYPYVTQGIKKRDLFKPNRDLSKFKECMDKYGLNLPMVTFLKDELRPLSKVEAGKTRLIEASSVNDSVAMRQAFGNLYAAFHSNPGVITGSAVGCDPDQFWSKIPVLLEGELFAFDYSNYDASLSPCWFAALKVLLEKIGFGDRTYFINYLCFSHHIFKDSHYYVSGGMPSGCSGTSIFNTMINNLIIRTLLVKVYKRISLSDLRMIAYGDDVIASLPYKIDAGKLAIAGRDYGLTMTPADKGETFTDVTWENVTFLKRYFRSDERFPFLIHPVMPMSEIFESIRWTRNAKHTQEHVTSLCYLAWHNGEEKYNDFLKRIRSVPVGKCLNLPAFKALEREWYDKF</sequence>
<dbReference type="Gene3D" id="2.40.10.10">
    <property type="entry name" value="Trypsin-like serine proteases"/>
    <property type="match status" value="4"/>
</dbReference>
<dbReference type="PRINTS" id="PR00918">
    <property type="entry name" value="CALICVIRUSNS"/>
</dbReference>
<evidence type="ECO:0000256" key="1">
    <source>
        <dbReference type="ARBA" id="ARBA00001946"/>
    </source>
</evidence>
<keyword evidence="30 62" id="KW-0378">Hydrolase</keyword>
<comment type="subunit">
    <text evidence="59">Homohexamer; forms a hexameric ring structure with 6-fold symmetry characteristic of AAA+ ATPases. Interacts (via N-terminus) with host RTN3 (via reticulon domain); this interaction is important for viral replication. Interacts with capsid protein VP3; this interaction may be important for virion morphogenesis.</text>
</comment>
<dbReference type="Pfam" id="PF01552">
    <property type="entry name" value="Pico_P2B"/>
    <property type="match status" value="1"/>
</dbReference>
<reference evidence="66 67" key="1">
    <citation type="journal article" date="2000" name="Virology">
        <title>Sequencing and characterization of A-2 plaque virus: A new member of the Picornaviridae family.</title>
        <authorList>
            <person name="Liu Z."/>
            <person name="Donahue R.E."/>
            <person name="Young N.S."/>
            <person name="Brown K.E."/>
        </authorList>
    </citation>
    <scope>NUCLEOTIDE SEQUENCE [LARGE SCALE GENOMIC DNA]</scope>
</reference>
<keyword evidence="21 62" id="KW-0645">Protease</keyword>
<dbReference type="GO" id="GO:0039522">
    <property type="term" value="P:symbiont-mediated suppression of host mRNA export from nucleus"/>
    <property type="evidence" value="ECO:0007669"/>
    <property type="project" value="UniProtKB-KW"/>
</dbReference>
<keyword evidence="50 62" id="KW-1262">Eukaryotic host gene expression shutoff by virus</keyword>
<evidence type="ECO:0000256" key="9">
    <source>
        <dbReference type="ARBA" id="ARBA00022448"/>
    </source>
</evidence>
<dbReference type="GO" id="GO:0006351">
    <property type="term" value="P:DNA-templated transcription"/>
    <property type="evidence" value="ECO:0007669"/>
    <property type="project" value="InterPro"/>
</dbReference>
<dbReference type="SUPFAM" id="SSF52540">
    <property type="entry name" value="P-loop containing nucleoside triphosphate hydrolases"/>
    <property type="match status" value="1"/>
</dbReference>
<evidence type="ECO:0000256" key="30">
    <source>
        <dbReference type="ARBA" id="ARBA00022801"/>
    </source>
</evidence>
<evidence type="ECO:0000256" key="23">
    <source>
        <dbReference type="ARBA" id="ARBA00022695"/>
    </source>
</evidence>
<dbReference type="GO" id="GO:0039694">
    <property type="term" value="P:viral RNA genome replication"/>
    <property type="evidence" value="ECO:0007669"/>
    <property type="project" value="InterPro"/>
</dbReference>
<dbReference type="PROSITE" id="PS51874">
    <property type="entry name" value="PCV_3C_PRO"/>
    <property type="match status" value="1"/>
</dbReference>
<comment type="catalytic activity">
    <reaction evidence="60 62">
        <text>a ribonucleoside 5'-triphosphate + H2O = a ribonucleoside 5'-diphosphate + phosphate + H(+)</text>
        <dbReference type="Rhea" id="RHEA:23680"/>
        <dbReference type="ChEBI" id="CHEBI:15377"/>
        <dbReference type="ChEBI" id="CHEBI:15378"/>
        <dbReference type="ChEBI" id="CHEBI:43474"/>
        <dbReference type="ChEBI" id="CHEBI:57930"/>
        <dbReference type="ChEBI" id="CHEBI:61557"/>
        <dbReference type="EC" id="3.6.1.15"/>
    </reaction>
</comment>
<dbReference type="Gene3D" id="1.20.960.20">
    <property type="match status" value="1"/>
</dbReference>
<evidence type="ECO:0000256" key="2">
    <source>
        <dbReference type="ARBA" id="ARBA00004147"/>
    </source>
</evidence>
<evidence type="ECO:0000256" key="53">
    <source>
        <dbReference type="ARBA" id="ARBA00023288"/>
    </source>
</evidence>
<dbReference type="Pfam" id="PF00680">
    <property type="entry name" value="RdRP_1"/>
    <property type="match status" value="1"/>
</dbReference>
<keyword evidence="16 62" id="KW-0167">Capsid protein</keyword>
<dbReference type="InterPro" id="IPR033703">
    <property type="entry name" value="Rhv-like"/>
</dbReference>
<dbReference type="InterPro" id="IPR029053">
    <property type="entry name" value="Viral_coat"/>
</dbReference>
<dbReference type="SMR" id="Q9IM09"/>
<dbReference type="GO" id="GO:0005198">
    <property type="term" value="F:structural molecule activity"/>
    <property type="evidence" value="ECO:0007669"/>
    <property type="project" value="InterPro"/>
</dbReference>
<dbReference type="GO" id="GO:0052170">
    <property type="term" value="P:symbiont-mediated suppression of host innate immune response"/>
    <property type="evidence" value="ECO:0007669"/>
    <property type="project" value="UniProtKB-KW"/>
</dbReference>
<keyword evidence="26" id="KW-0479">Metal-binding</keyword>
<evidence type="ECO:0000256" key="13">
    <source>
        <dbReference type="ARBA" id="ARBA00022520"/>
    </source>
</evidence>
<dbReference type="GO" id="GO:0034220">
    <property type="term" value="P:monoatomic ion transmembrane transport"/>
    <property type="evidence" value="ECO:0007669"/>
    <property type="project" value="UniProtKB-KW"/>
</dbReference>
<dbReference type="InterPro" id="IPR000605">
    <property type="entry name" value="Helicase_SF3_ssDNA/RNA_vir"/>
</dbReference>
<dbReference type="GeneID" id="944584"/>
<comment type="catalytic activity">
    <reaction evidence="56 62">
        <text>Selective cleavage of Tyr-|-Gly bond in the picornavirus polyprotein.</text>
        <dbReference type="EC" id="3.4.22.29"/>
    </reaction>
</comment>
<dbReference type="PROSITE" id="PS50507">
    <property type="entry name" value="RDRP_SSRNA_POS"/>
    <property type="match status" value="1"/>
</dbReference>
<comment type="subunit">
    <text evidence="6">Interacts with RNA-directed RNA polymerase.</text>
</comment>
<evidence type="ECO:0000256" key="29">
    <source>
        <dbReference type="ARBA" id="ARBA00022771"/>
    </source>
</evidence>
<dbReference type="GO" id="GO:0006508">
    <property type="term" value="P:proteolysis"/>
    <property type="evidence" value="ECO:0007669"/>
    <property type="project" value="UniProtKB-KW"/>
</dbReference>
<dbReference type="GO" id="GO:0044162">
    <property type="term" value="C:host cell cytoplasmic vesicle membrane"/>
    <property type="evidence" value="ECO:0007669"/>
    <property type="project" value="UniProtKB-SubCell"/>
</dbReference>
<dbReference type="FunFam" id="4.10.880.10:FF:000002">
    <property type="entry name" value="Genome polyprotein"/>
    <property type="match status" value="1"/>
</dbReference>
<keyword evidence="19 62" id="KW-1162">Viral penetration into host cytoplasm</keyword>
<comment type="subunit">
    <text evidence="58">Homodimer. Interacts with host GBF1. Interacts (via GOLD domain) with host ACBD3 (via GOLD domain); this interaction allows the formation of a viral protein 3A/ACBD3 heterotetramer with a 2:2 stoichiometry, which will stimulate the recruitment of host PI4KB in order to synthesize PI4P at the viral RNA replication sites.</text>
</comment>
<dbReference type="InterPro" id="IPR009003">
    <property type="entry name" value="Peptidase_S1_PA"/>
</dbReference>
<comment type="similarity">
    <text evidence="5 62">Belongs to the picornaviruses polyprotein family.</text>
</comment>
<keyword evidence="34 62" id="KW-1193">Eukaryotic host translation shutoff by virus</keyword>
<dbReference type="Gene3D" id="3.30.70.270">
    <property type="match status" value="1"/>
</dbReference>
<dbReference type="InterPro" id="IPR000199">
    <property type="entry name" value="Peptidase_C3A/C3B_picornavir"/>
</dbReference>
<keyword evidence="12 62" id="KW-1036">Host cytoplasmic vesicle</keyword>
<keyword evidence="48 62" id="KW-1099">Inhibition of host mRNA nuclear export by virus</keyword>
<comment type="catalytic activity">
    <reaction evidence="62">
        <text>Selective cleavage of Gln-|-Gly bond in the poliovirus polyprotein. In other picornavirus reactions Glu may be substituted for Gln, and Ser or Thr for Gly.</text>
        <dbReference type="EC" id="3.4.22.28"/>
    </reaction>
</comment>
<comment type="catalytic activity">
    <reaction evidence="62">
        <text>RNA(n) + a ribonucleoside 5'-triphosphate = RNA(n+1) + diphosphate</text>
        <dbReference type="Rhea" id="RHEA:21248"/>
        <dbReference type="Rhea" id="RHEA-COMP:14527"/>
        <dbReference type="Rhea" id="RHEA-COMP:17342"/>
        <dbReference type="ChEBI" id="CHEBI:33019"/>
        <dbReference type="ChEBI" id="CHEBI:61557"/>
        <dbReference type="ChEBI" id="CHEBI:140395"/>
        <dbReference type="EC" id="2.7.7.48"/>
    </reaction>
</comment>
<dbReference type="InterPro" id="IPR002527">
    <property type="entry name" value="Pico_P2B"/>
</dbReference>
<dbReference type="InterPro" id="IPR001676">
    <property type="entry name" value="Picornavirus_capsid"/>
</dbReference>
<evidence type="ECO:0000256" key="21">
    <source>
        <dbReference type="ARBA" id="ARBA00022670"/>
    </source>
</evidence>
<dbReference type="GO" id="GO:0039618">
    <property type="term" value="C:T=pseudo3 icosahedral viral capsid"/>
    <property type="evidence" value="ECO:0007669"/>
    <property type="project" value="UniProtKB-KW"/>
</dbReference>
<comment type="subunit">
    <text evidence="8">Interacts with protein 3CD.</text>
</comment>
<evidence type="ECO:0000256" key="41">
    <source>
        <dbReference type="ARBA" id="ARBA00022890"/>
    </source>
</evidence>
<evidence type="ECO:0000256" key="20">
    <source>
        <dbReference type="ARBA" id="ARBA00022632"/>
    </source>
</evidence>
<keyword evidence="13 62" id="KW-0191">Covalent protein-RNA linkage</keyword>
<evidence type="ECO:0000256" key="38">
    <source>
        <dbReference type="ARBA" id="ARBA00022844"/>
    </source>
</evidence>
<comment type="function">
    <text evidence="62">Protein 3A: Localizes the viral replication complex to the surface of membranous vesicles. It inhibits host cell endoplasmic reticulum-to-Golgi apparatus transport and causes the disassembly of the Golgi complex, possibly through GBF1 interaction. This would result in depletion of MHC, trail receptors and IFN receptors at the host cell surface.</text>
</comment>
<keyword evidence="23 62" id="KW-0548">Nucleotidyltransferase</keyword>
<dbReference type="Pfam" id="PF00910">
    <property type="entry name" value="RNA_helicase"/>
    <property type="match status" value="1"/>
</dbReference>
<evidence type="ECO:0000256" key="62">
    <source>
        <dbReference type="RuleBase" id="RU364118"/>
    </source>
</evidence>
<comment type="function">
    <text evidence="62">Capsid protein VP1: Forms an icosahedral capsid of pseudo T=3 symmetry with capsid proteins VP2 and VP3. The capsid is 300 Angstroms in diameter, composed of 60 copies of each capsid protein and enclosing the viral positive strand RNA genome. Capsid protein VP1 mainly forms the vertices of the capsid. Capsid protein VP1 interacts with host cell receptor to provide virion attachment to target host cells. This attachment induces virion internalization. Tyrosine kinases are probably involved in the entry process. After binding to its receptor, the capsid undergoes conformational changes. Capsid protein VP1 N-terminus (that contains an amphipathic alpha-helix) and capsid protein VP4 are externalized. Together, they shape a pore in the host membrane through which viral genome is translocated to host cell cytoplasm. After genome has been released, the channel shrinks.</text>
</comment>
<evidence type="ECO:0000256" key="19">
    <source>
        <dbReference type="ARBA" id="ARBA00022595"/>
    </source>
</evidence>
<comment type="function">
    <text evidence="62">Viral protein genome-linked: acts as a primer for viral RNA replication and remains covalently bound to viral genomic RNA. VPg is uridylylated prior to priming replication into VPg-pUpU. The oriI viral genomic sequence may act as a template for this. The VPg-pUpU is then used as primer on the genomic RNA poly(A) by the RNA-dependent RNA polymerase to replicate the viral genome.</text>
</comment>
<comment type="subcellular location">
    <subcellularLocation>
        <location evidence="3">Host cytoplasmic vesicle membrane</location>
        <topology evidence="3">Peripheral membrane protein</topology>
        <orientation evidence="3">Cytoplasmic side</orientation>
    </subcellularLocation>
    <subcellularLocation>
        <location evidence="2">Host nucleus</location>
    </subcellularLocation>
    <subcellularLocation>
        <location evidence="4">Virion</location>
    </subcellularLocation>
</comment>
<comment type="function">
    <text evidence="62">Protease 3C: Major viral protease that mediates proteolytic processing of the polyprotein. Cleaves host EIF5B, contributing to host translation shutoff. Cleaves also host PABPC1, contributing to host translation shutoff.</text>
</comment>
<comment type="function">
    <text evidence="62">Protein 2C: Induces and associates with structural rearrangements of intracellular membranes. Displays RNA-binding, nucleotide binding and NTPase activities. May play a role in virion morphogenesis and viral RNA encapsidation by interacting with the capsid protein VP3.</text>
</comment>
<keyword evidence="9 62" id="KW-0813">Transport</keyword>
<comment type="function">
    <text evidence="61">Acts as a primer for viral RNA replication and remains covalently bound to viral genomic RNA. VPg is uridylylated prior to priming replication into VPg-pUpU. The oriI viral genomic sequence may act as a template for this. The VPg-pUpU is then used as primer on the genomic RNA poly(A) by the RNA-dependent RNA polymerase to replicate the viral genome. During genome replication, the VPg-RNA linkage is removed by the host TDP2, thereby accelerating replication. During the late stage of the replication cycle, host TDP2 is excluded from sites of viral RNA synthesis and encapsidation, allowing for the generation of progeny virions.</text>
</comment>
<evidence type="ECO:0000256" key="49">
    <source>
        <dbReference type="ARBA" id="ARBA00023200"/>
    </source>
</evidence>
<evidence type="ECO:0000256" key="3">
    <source>
        <dbReference type="ARBA" id="ARBA00004295"/>
    </source>
</evidence>
<keyword evidence="24 62" id="KW-1143">T=pseudo3 icosahedral capsid protein</keyword>
<keyword evidence="14" id="KW-0597">Phosphoprotein</keyword>
<evidence type="ECO:0000256" key="54">
    <source>
        <dbReference type="ARBA" id="ARBA00023296"/>
    </source>
</evidence>
<dbReference type="InterPro" id="IPR027417">
    <property type="entry name" value="P-loop_NTPase"/>
</dbReference>
<evidence type="ECO:0000256" key="59">
    <source>
        <dbReference type="ARBA" id="ARBA00046779"/>
    </source>
</evidence>
<evidence type="ECO:0000256" key="5">
    <source>
        <dbReference type="ARBA" id="ARBA00008303"/>
    </source>
</evidence>
<keyword evidence="42 62" id="KW-0693">Viral RNA replication</keyword>
<keyword evidence="22 62" id="KW-0808">Transferase</keyword>